<dbReference type="AlphaFoldDB" id="A0A931HFW5"/>
<sequence length="215" mass="23112">MASKNHDQEPVEAGVKPSVKGGAAPKSAKAEARREAILRGVTEIITRDGYRHQSLRELAKALGMEAQHVLYYFGNREELLQGVIELWDADSVRDPDLAGMVLPSLDLYVAAVRRSCAAPGIGYLYLSLAANAVVPSHPAHEFMKARQEMVRRDLVAAIEAEQAAGTIAQTIDAKVAARQLSALANGLQLQALINPDCDPAGDMAAAIRHLRGQVD</sequence>
<keyword evidence="1" id="KW-0678">Repressor</keyword>
<accession>A0A931HFW5</accession>
<keyword evidence="2" id="KW-0805">Transcription regulation</keyword>
<evidence type="ECO:0000313" key="8">
    <source>
        <dbReference type="EMBL" id="MBH0114606.1"/>
    </source>
</evidence>
<dbReference type="InterPro" id="IPR039538">
    <property type="entry name" value="BetI_C"/>
</dbReference>
<dbReference type="InterPro" id="IPR009057">
    <property type="entry name" value="Homeodomain-like_sf"/>
</dbReference>
<dbReference type="EMBL" id="JADZGI010000003">
    <property type="protein sequence ID" value="MBH0114606.1"/>
    <property type="molecule type" value="Genomic_DNA"/>
</dbReference>
<dbReference type="GO" id="GO:0003677">
    <property type="term" value="F:DNA binding"/>
    <property type="evidence" value="ECO:0007669"/>
    <property type="project" value="UniProtKB-UniRule"/>
</dbReference>
<reference evidence="8" key="1">
    <citation type="submission" date="2020-11" db="EMBL/GenBank/DDBJ databases">
        <title>Novosphingobium aureum sp. nov., a marine bacterium isolated from sediment of a salt flat.</title>
        <authorList>
            <person name="Yoo Y."/>
            <person name="Kim J.-J."/>
        </authorList>
    </citation>
    <scope>NUCLEOTIDE SEQUENCE</scope>
    <source>
        <strain evidence="8">YJ-S2-02</strain>
    </source>
</reference>
<dbReference type="PANTHER" id="PTHR47506">
    <property type="entry name" value="TRANSCRIPTIONAL REGULATORY PROTEIN"/>
    <property type="match status" value="1"/>
</dbReference>
<dbReference type="SUPFAM" id="SSF48498">
    <property type="entry name" value="Tetracyclin repressor-like, C-terminal domain"/>
    <property type="match status" value="1"/>
</dbReference>
<dbReference type="SUPFAM" id="SSF46689">
    <property type="entry name" value="Homeodomain-like"/>
    <property type="match status" value="1"/>
</dbReference>
<comment type="caution">
    <text evidence="8">The sequence shown here is derived from an EMBL/GenBank/DDBJ whole genome shotgun (WGS) entry which is preliminary data.</text>
</comment>
<evidence type="ECO:0000256" key="3">
    <source>
        <dbReference type="ARBA" id="ARBA00023125"/>
    </source>
</evidence>
<dbReference type="Pfam" id="PF13977">
    <property type="entry name" value="TetR_C_6"/>
    <property type="match status" value="1"/>
</dbReference>
<feature type="DNA-binding region" description="H-T-H motif" evidence="5">
    <location>
        <begin position="54"/>
        <end position="73"/>
    </location>
</feature>
<dbReference type="Proteomes" id="UP000617634">
    <property type="component" value="Unassembled WGS sequence"/>
</dbReference>
<protein>
    <submittedName>
        <fullName evidence="8">TetR/AcrR family transcriptional regulator</fullName>
    </submittedName>
</protein>
<dbReference type="RefSeq" id="WP_197166123.1">
    <property type="nucleotide sequence ID" value="NZ_JADZGI010000003.1"/>
</dbReference>
<keyword evidence="3 5" id="KW-0238">DNA-binding</keyword>
<evidence type="ECO:0000256" key="5">
    <source>
        <dbReference type="PROSITE-ProRule" id="PRU00335"/>
    </source>
</evidence>
<dbReference type="InterPro" id="IPR036271">
    <property type="entry name" value="Tet_transcr_reg_TetR-rel_C_sf"/>
</dbReference>
<evidence type="ECO:0000256" key="2">
    <source>
        <dbReference type="ARBA" id="ARBA00023015"/>
    </source>
</evidence>
<keyword evidence="9" id="KW-1185">Reference proteome</keyword>
<feature type="domain" description="HTH tetR-type" evidence="7">
    <location>
        <begin position="31"/>
        <end position="91"/>
    </location>
</feature>
<proteinExistence type="predicted"/>
<organism evidence="8 9">
    <name type="scientific">Novosphingobium aureum</name>
    <dbReference type="NCBI Taxonomy" id="2792964"/>
    <lineage>
        <taxon>Bacteria</taxon>
        <taxon>Pseudomonadati</taxon>
        <taxon>Pseudomonadota</taxon>
        <taxon>Alphaproteobacteria</taxon>
        <taxon>Sphingomonadales</taxon>
        <taxon>Sphingomonadaceae</taxon>
        <taxon>Novosphingobium</taxon>
    </lineage>
</organism>
<dbReference type="Pfam" id="PF00440">
    <property type="entry name" value="TetR_N"/>
    <property type="match status" value="1"/>
</dbReference>
<gene>
    <name evidence="8" type="ORF">I5E68_16785</name>
</gene>
<dbReference type="PROSITE" id="PS50977">
    <property type="entry name" value="HTH_TETR_2"/>
    <property type="match status" value="1"/>
</dbReference>
<evidence type="ECO:0000259" key="7">
    <source>
        <dbReference type="PROSITE" id="PS50977"/>
    </source>
</evidence>
<evidence type="ECO:0000313" key="9">
    <source>
        <dbReference type="Proteomes" id="UP000617634"/>
    </source>
</evidence>
<dbReference type="Gene3D" id="1.10.357.10">
    <property type="entry name" value="Tetracycline Repressor, domain 2"/>
    <property type="match status" value="1"/>
</dbReference>
<keyword evidence="4" id="KW-0804">Transcription</keyword>
<evidence type="ECO:0000256" key="4">
    <source>
        <dbReference type="ARBA" id="ARBA00023163"/>
    </source>
</evidence>
<dbReference type="PANTHER" id="PTHR47506:SF6">
    <property type="entry name" value="HTH-TYPE TRANSCRIPTIONAL REPRESSOR NEMR"/>
    <property type="match status" value="1"/>
</dbReference>
<evidence type="ECO:0000256" key="1">
    <source>
        <dbReference type="ARBA" id="ARBA00022491"/>
    </source>
</evidence>
<evidence type="ECO:0000256" key="6">
    <source>
        <dbReference type="SAM" id="MobiDB-lite"/>
    </source>
</evidence>
<feature type="region of interest" description="Disordered" evidence="6">
    <location>
        <begin position="1"/>
        <end position="31"/>
    </location>
</feature>
<dbReference type="InterPro" id="IPR001647">
    <property type="entry name" value="HTH_TetR"/>
</dbReference>
<name>A0A931HFW5_9SPHN</name>